<reference evidence="15" key="1">
    <citation type="submission" date="2022-08" db="EMBL/GenBank/DDBJ databases">
        <authorList>
            <person name="Marques A."/>
        </authorList>
    </citation>
    <scope>NUCLEOTIDE SEQUENCE</scope>
    <source>
        <strain evidence="15">RhyPub2mFocal</strain>
        <tissue evidence="15">Leaves</tissue>
    </source>
</reference>
<keyword evidence="8" id="KW-0677">Repeat</keyword>
<dbReference type="FunFam" id="3.80.10.10:FF:000111">
    <property type="entry name" value="LRR receptor-like serine/threonine-protein kinase ERECTA"/>
    <property type="match status" value="1"/>
</dbReference>
<sequence>MLLALALLLLLVQQWESVCGSGLRCKEEERSALLQIKAELQQNKNKWEGKECCSWERVTCDPTTGRVTELNLSLPLDAHLPYVWGSLYLNATTFLPLRQLRALSLSGVFMSGCITGAGFESWSRLSKLKMLDLSWNNLNNSIISSLAKVSSLRALDLKGNIYMGPDVPVKEFSALNLEVVNLRDCGYSGTLPYLGDWSSLKAISLADNFLNGTITSTGLCRLKNLEELDLSNNGFTGNLPLCIGNLSSLKLVDVSDNQFQVVFPTSIFEVLLSLRYLSLSNNQLEGTISISSFSNHSHLEVLGLSTNTLMNFEVKVANMLFQLQDLQLANCILNVVEPTFLYSQHELRVLDLSNTSSGGPVPALWLMKNNTNLIELDLHKNFFKGPLQLPLLTHEKISMFDISDNNLTGEIPVDLSTKLPNLQFLSLSKNFLQGPVPFISMNALVSLDLSMNNLTGDLQNTFPLNRSNFLYFLDLSNNNIDGSLTNMANFVIGYSEVLLNDNNISGELPLSICNTSMELLDISNNELIGILPDCIGRAYFSALKLSANHLEGSIASEICTMESLWFLDLSDNKLSGSIPPCSNNSALVRVDLSQNNLSGSFPITWLNISSIQSLNIWKSYLSGKLPSWINKGSNLKALQASENLFDGHIPEQICQFKYLRILDLSHNNLSGQIPPCIIHAGLEDNLFDFGIAVIYPDHSTIGELNFNDTLLPFNKPITSTGYTVDLDEYVDNHGLELVSKGRSDLYRFEFPLECVLDLSSNELVGNIPKEIGQMSWLITLNLSNNYLTGVIPNSISKLSQLLSLDLSHNSLTGQIPRKLTKLTSLEAFSVAYNNLSGPTLDMKAQFGTFDNRSYEGNPNLCGPPLSKSCFSYPNRKWPSTNEMDNDQRDKSIDFLILFSSFALFFVVSFWGFMAALYFKRNWRYAMFTLVDDYGDMIYVRILLFVRKIRVAQRDN</sequence>
<evidence type="ECO:0000256" key="5">
    <source>
        <dbReference type="ARBA" id="ARBA00022626"/>
    </source>
</evidence>
<evidence type="ECO:0000256" key="10">
    <source>
        <dbReference type="ARBA" id="ARBA00023136"/>
    </source>
</evidence>
<dbReference type="EMBL" id="JAMFTS010000002">
    <property type="protein sequence ID" value="KAJ4801401.1"/>
    <property type="molecule type" value="Genomic_DNA"/>
</dbReference>
<feature type="signal peptide" evidence="13">
    <location>
        <begin position="1"/>
        <end position="20"/>
    </location>
</feature>
<evidence type="ECO:0000259" key="14">
    <source>
        <dbReference type="Pfam" id="PF08263"/>
    </source>
</evidence>
<feature type="domain" description="Leucine-rich repeat-containing N-terminal plant-type" evidence="14">
    <location>
        <begin position="28"/>
        <end position="61"/>
    </location>
</feature>
<evidence type="ECO:0000313" key="16">
    <source>
        <dbReference type="Proteomes" id="UP001140206"/>
    </source>
</evidence>
<comment type="subcellular location">
    <subcellularLocation>
        <location evidence="1">Cell membrane</location>
        <topology evidence="1">Single-pass type I membrane protein</topology>
    </subcellularLocation>
</comment>
<dbReference type="InterPro" id="IPR013210">
    <property type="entry name" value="LRR_N_plant-typ"/>
</dbReference>
<evidence type="ECO:0000313" key="15">
    <source>
        <dbReference type="EMBL" id="KAJ4801401.1"/>
    </source>
</evidence>
<dbReference type="SMART" id="SM00369">
    <property type="entry name" value="LRR_TYP"/>
    <property type="match status" value="8"/>
</dbReference>
<dbReference type="InterPro" id="IPR001611">
    <property type="entry name" value="Leu-rich_rpt"/>
</dbReference>
<evidence type="ECO:0000256" key="1">
    <source>
        <dbReference type="ARBA" id="ARBA00004251"/>
    </source>
</evidence>
<dbReference type="Pfam" id="PF08263">
    <property type="entry name" value="LRRNT_2"/>
    <property type="match status" value="1"/>
</dbReference>
<dbReference type="PRINTS" id="PR00019">
    <property type="entry name" value="LEURICHRPT"/>
</dbReference>
<evidence type="ECO:0000256" key="9">
    <source>
        <dbReference type="ARBA" id="ARBA00022989"/>
    </source>
</evidence>
<evidence type="ECO:0000256" key="3">
    <source>
        <dbReference type="ARBA" id="ARBA00022475"/>
    </source>
</evidence>
<protein>
    <recommendedName>
        <fullName evidence="14">Leucine-rich repeat-containing N-terminal plant-type domain-containing protein</fullName>
    </recommendedName>
</protein>
<dbReference type="GO" id="GO:0005886">
    <property type="term" value="C:plasma membrane"/>
    <property type="evidence" value="ECO:0007669"/>
    <property type="project" value="UniProtKB-SubCell"/>
</dbReference>
<comment type="caution">
    <text evidence="15">The sequence shown here is derived from an EMBL/GenBank/DDBJ whole genome shotgun (WGS) entry which is preliminary data.</text>
</comment>
<dbReference type="AlphaFoldDB" id="A0AAV8GDG8"/>
<evidence type="ECO:0000256" key="7">
    <source>
        <dbReference type="ARBA" id="ARBA00022729"/>
    </source>
</evidence>
<dbReference type="Gene3D" id="3.80.10.10">
    <property type="entry name" value="Ribonuclease Inhibitor"/>
    <property type="match status" value="4"/>
</dbReference>
<evidence type="ECO:0000256" key="11">
    <source>
        <dbReference type="ARBA" id="ARBA00023180"/>
    </source>
</evidence>
<keyword evidence="5" id="KW-1070">Brassinosteroid signaling pathway</keyword>
<dbReference type="InterPro" id="IPR003591">
    <property type="entry name" value="Leu-rich_rpt_typical-subtyp"/>
</dbReference>
<dbReference type="Pfam" id="PF00560">
    <property type="entry name" value="LRR_1"/>
    <property type="match status" value="6"/>
</dbReference>
<keyword evidence="9 12" id="KW-1133">Transmembrane helix</keyword>
<keyword evidence="10 12" id="KW-0472">Membrane</keyword>
<accession>A0AAV8GDG8</accession>
<evidence type="ECO:0000256" key="6">
    <source>
        <dbReference type="ARBA" id="ARBA00022692"/>
    </source>
</evidence>
<keyword evidence="7 13" id="KW-0732">Signal</keyword>
<evidence type="ECO:0000256" key="4">
    <source>
        <dbReference type="ARBA" id="ARBA00022614"/>
    </source>
</evidence>
<dbReference type="SUPFAM" id="SSF52058">
    <property type="entry name" value="L domain-like"/>
    <property type="match status" value="3"/>
</dbReference>
<dbReference type="Pfam" id="PF13855">
    <property type="entry name" value="LRR_8"/>
    <property type="match status" value="1"/>
</dbReference>
<dbReference type="FunFam" id="3.80.10.10:FF:000095">
    <property type="entry name" value="LRR receptor-like serine/threonine-protein kinase GSO1"/>
    <property type="match status" value="1"/>
</dbReference>
<evidence type="ECO:0000256" key="8">
    <source>
        <dbReference type="ARBA" id="ARBA00022737"/>
    </source>
</evidence>
<name>A0AAV8GDG8_9POAL</name>
<feature type="chain" id="PRO_5043642141" description="Leucine-rich repeat-containing N-terminal plant-type domain-containing protein" evidence="13">
    <location>
        <begin position="21"/>
        <end position="955"/>
    </location>
</feature>
<keyword evidence="6 12" id="KW-0812">Transmembrane</keyword>
<evidence type="ECO:0000256" key="13">
    <source>
        <dbReference type="SAM" id="SignalP"/>
    </source>
</evidence>
<dbReference type="Proteomes" id="UP001140206">
    <property type="component" value="Chromosome 2"/>
</dbReference>
<dbReference type="GO" id="GO:0009742">
    <property type="term" value="P:brassinosteroid mediated signaling pathway"/>
    <property type="evidence" value="ECO:0007669"/>
    <property type="project" value="UniProtKB-KW"/>
</dbReference>
<keyword evidence="11" id="KW-0325">Glycoprotein</keyword>
<dbReference type="PANTHER" id="PTHR48062:SF52">
    <property type="entry name" value="RECEPTOR-LIKE PROTEIN 8-RELATED"/>
    <property type="match status" value="1"/>
</dbReference>
<evidence type="ECO:0000256" key="12">
    <source>
        <dbReference type="SAM" id="Phobius"/>
    </source>
</evidence>
<organism evidence="15 16">
    <name type="scientific">Rhynchospora pubera</name>
    <dbReference type="NCBI Taxonomy" id="906938"/>
    <lineage>
        <taxon>Eukaryota</taxon>
        <taxon>Viridiplantae</taxon>
        <taxon>Streptophyta</taxon>
        <taxon>Embryophyta</taxon>
        <taxon>Tracheophyta</taxon>
        <taxon>Spermatophyta</taxon>
        <taxon>Magnoliopsida</taxon>
        <taxon>Liliopsida</taxon>
        <taxon>Poales</taxon>
        <taxon>Cyperaceae</taxon>
        <taxon>Cyperoideae</taxon>
        <taxon>Rhynchosporeae</taxon>
        <taxon>Rhynchospora</taxon>
    </lineage>
</organism>
<gene>
    <name evidence="15" type="ORF">LUZ62_052647</name>
</gene>
<dbReference type="InterPro" id="IPR032675">
    <property type="entry name" value="LRR_dom_sf"/>
</dbReference>
<proteinExistence type="inferred from homology"/>
<comment type="similarity">
    <text evidence="2">Belongs to the RLP family.</text>
</comment>
<evidence type="ECO:0000256" key="2">
    <source>
        <dbReference type="ARBA" id="ARBA00009592"/>
    </source>
</evidence>
<keyword evidence="3" id="KW-1003">Cell membrane</keyword>
<feature type="transmembrane region" description="Helical" evidence="12">
    <location>
        <begin position="894"/>
        <end position="918"/>
    </location>
</feature>
<dbReference type="InterPro" id="IPR051502">
    <property type="entry name" value="RLP_Defense_Trigger"/>
</dbReference>
<dbReference type="SMART" id="SM00365">
    <property type="entry name" value="LRR_SD22"/>
    <property type="match status" value="4"/>
</dbReference>
<keyword evidence="4" id="KW-0433">Leucine-rich repeat</keyword>
<keyword evidence="16" id="KW-1185">Reference proteome</keyword>
<dbReference type="PANTHER" id="PTHR48062">
    <property type="entry name" value="RECEPTOR-LIKE PROTEIN 14"/>
    <property type="match status" value="1"/>
</dbReference>